<proteinExistence type="predicted"/>
<reference evidence="1" key="2">
    <citation type="submission" date="2013-05" db="EMBL/GenBank/DDBJ databases">
        <authorList>
            <person name="Carter J.-M."/>
            <person name="Baker S.C."/>
            <person name="Pink R."/>
            <person name="Carter D.R.F."/>
            <person name="Collins A."/>
            <person name="Tomlin J."/>
            <person name="Gibbs M."/>
            <person name="Breuker C.J."/>
        </authorList>
    </citation>
    <scope>NUCLEOTIDE SEQUENCE</scope>
    <source>
        <tissue evidence="1">Ovary</tissue>
    </source>
</reference>
<evidence type="ECO:0000313" key="1">
    <source>
        <dbReference type="EMBL" id="JAA83716.1"/>
    </source>
</evidence>
<dbReference type="EMBL" id="GAIX01008844">
    <property type="protein sequence ID" value="JAA83716.1"/>
    <property type="molecule type" value="Transcribed_RNA"/>
</dbReference>
<name>S4NXY4_9NEOP</name>
<dbReference type="AlphaFoldDB" id="S4NXY4"/>
<accession>S4NXY4</accession>
<protein>
    <submittedName>
        <fullName evidence="1">Uncharacterized protein</fullName>
    </submittedName>
</protein>
<sequence>MGLEPRFTATIYFTYNQSVYKVQTSNRYVANFIINVLAHLHYVRTANIITLSLFVPQLYNQLTTIYMRVIKLIIYSR</sequence>
<organism evidence="1">
    <name type="scientific">Pararge aegeria</name>
    <name type="common">speckled wood butterfly</name>
    <dbReference type="NCBI Taxonomy" id="116150"/>
    <lineage>
        <taxon>Eukaryota</taxon>
        <taxon>Metazoa</taxon>
        <taxon>Ecdysozoa</taxon>
        <taxon>Arthropoda</taxon>
        <taxon>Hexapoda</taxon>
        <taxon>Insecta</taxon>
        <taxon>Pterygota</taxon>
        <taxon>Neoptera</taxon>
        <taxon>Endopterygota</taxon>
        <taxon>Lepidoptera</taxon>
        <taxon>Glossata</taxon>
        <taxon>Ditrysia</taxon>
        <taxon>Papilionoidea</taxon>
        <taxon>Nymphalidae</taxon>
        <taxon>Satyrinae</taxon>
        <taxon>Satyrini</taxon>
        <taxon>Parargina</taxon>
        <taxon>Pararge</taxon>
    </lineage>
</organism>
<reference evidence="1" key="1">
    <citation type="journal article" date="2013" name="BMC Genomics">
        <title>Unscrambling butterfly oogenesis.</title>
        <authorList>
            <person name="Carter J.M."/>
            <person name="Baker S.C."/>
            <person name="Pink R."/>
            <person name="Carter D.R."/>
            <person name="Collins A."/>
            <person name="Tomlin J."/>
            <person name="Gibbs M."/>
            <person name="Breuker C.J."/>
        </authorList>
    </citation>
    <scope>NUCLEOTIDE SEQUENCE</scope>
    <source>
        <tissue evidence="1">Ovary</tissue>
    </source>
</reference>